<keyword evidence="2" id="KW-1185">Reference proteome</keyword>
<proteinExistence type="predicted"/>
<gene>
    <name evidence="1" type="ORF">QFC19_000464</name>
</gene>
<evidence type="ECO:0000313" key="1">
    <source>
        <dbReference type="EMBL" id="KAJ9112909.1"/>
    </source>
</evidence>
<sequence length="165" mass="18978">MIGSIEFPWSFAADVMHILLENIMKELLTIWEGKYKLSLTNELGVSSVEEYVLPRSIWDAIDVEVSTSNSTIPAQMARWLGSITKRGYWTAETYSYFLMHLGPIVLKGRLPPYYYDHYLQLSNLSKLLTKLEITVDENSKIRSGLVEWVKGFERCVTSLSQYTDP</sequence>
<protein>
    <submittedName>
        <fullName evidence="1">Uncharacterized protein</fullName>
    </submittedName>
</protein>
<reference evidence="1" key="1">
    <citation type="submission" date="2023-04" db="EMBL/GenBank/DDBJ databases">
        <title>Draft Genome sequencing of Naganishia species isolated from polar environments using Oxford Nanopore Technology.</title>
        <authorList>
            <person name="Leo P."/>
            <person name="Venkateswaran K."/>
        </authorList>
    </citation>
    <scope>NUCLEOTIDE SEQUENCE</scope>
    <source>
        <strain evidence="1">MNA-CCFEE 5261</strain>
    </source>
</reference>
<evidence type="ECO:0000313" key="2">
    <source>
        <dbReference type="Proteomes" id="UP001241377"/>
    </source>
</evidence>
<dbReference type="Proteomes" id="UP001241377">
    <property type="component" value="Unassembled WGS sequence"/>
</dbReference>
<organism evidence="1 2">
    <name type="scientific">Naganishia cerealis</name>
    <dbReference type="NCBI Taxonomy" id="610337"/>
    <lineage>
        <taxon>Eukaryota</taxon>
        <taxon>Fungi</taxon>
        <taxon>Dikarya</taxon>
        <taxon>Basidiomycota</taxon>
        <taxon>Agaricomycotina</taxon>
        <taxon>Tremellomycetes</taxon>
        <taxon>Filobasidiales</taxon>
        <taxon>Filobasidiaceae</taxon>
        <taxon>Naganishia</taxon>
    </lineage>
</organism>
<dbReference type="EMBL" id="JASBWR010000003">
    <property type="protein sequence ID" value="KAJ9112909.1"/>
    <property type="molecule type" value="Genomic_DNA"/>
</dbReference>
<name>A0ACC2WNY0_9TREE</name>
<comment type="caution">
    <text evidence="1">The sequence shown here is derived from an EMBL/GenBank/DDBJ whole genome shotgun (WGS) entry which is preliminary data.</text>
</comment>
<accession>A0ACC2WNY0</accession>